<protein>
    <recommendedName>
        <fullName evidence="3">F-box domain-containing protein</fullName>
    </recommendedName>
</protein>
<gene>
    <name evidence="1" type="ORF">RCL2_000958500</name>
</gene>
<evidence type="ECO:0000313" key="1">
    <source>
        <dbReference type="EMBL" id="GES82373.1"/>
    </source>
</evidence>
<proteinExistence type="predicted"/>
<accession>A0A8H3L5V4</accession>
<dbReference type="AlphaFoldDB" id="A0A8H3L5V4"/>
<dbReference type="OrthoDB" id="2368966at2759"/>
<name>A0A8H3L5V4_9GLOM</name>
<reference evidence="1" key="1">
    <citation type="submission" date="2019-10" db="EMBL/GenBank/DDBJ databases">
        <title>Conservation and host-specific expression of non-tandemly repeated heterogenous ribosome RNA gene in arbuscular mycorrhizal fungi.</title>
        <authorList>
            <person name="Maeda T."/>
            <person name="Kobayashi Y."/>
            <person name="Nakagawa T."/>
            <person name="Ezawa T."/>
            <person name="Yamaguchi K."/>
            <person name="Bino T."/>
            <person name="Nishimoto Y."/>
            <person name="Shigenobu S."/>
            <person name="Kawaguchi M."/>
        </authorList>
    </citation>
    <scope>NUCLEOTIDE SEQUENCE</scope>
    <source>
        <strain evidence="1">HR1</strain>
    </source>
</reference>
<comment type="caution">
    <text evidence="1">The sequence shown here is derived from an EMBL/GenBank/DDBJ whole genome shotgun (WGS) entry which is preliminary data.</text>
</comment>
<organism evidence="1 2">
    <name type="scientific">Rhizophagus clarus</name>
    <dbReference type="NCBI Taxonomy" id="94130"/>
    <lineage>
        <taxon>Eukaryota</taxon>
        <taxon>Fungi</taxon>
        <taxon>Fungi incertae sedis</taxon>
        <taxon>Mucoromycota</taxon>
        <taxon>Glomeromycotina</taxon>
        <taxon>Glomeromycetes</taxon>
        <taxon>Glomerales</taxon>
        <taxon>Glomeraceae</taxon>
        <taxon>Rhizophagus</taxon>
    </lineage>
</organism>
<dbReference type="EMBL" id="BLAL01000060">
    <property type="protein sequence ID" value="GES82373.1"/>
    <property type="molecule type" value="Genomic_DNA"/>
</dbReference>
<sequence>MVSIGYNNDVLFLILKELQNDSFALFTCLMVNKLWCDIAIPILWRNPWQYSINYSNKKYLFNIIYSYLPKDIKNSLLLPPSQPPLFNYLSFCKSINIKVINDIVSNGPYDQLLLQQEFCRLLIRQCSRLEYLNMLSIDHQIFYISTPLESLSELICDSSTCSSYFYELAQTCQNIQRFIVINAIVSVNDGIIKLIEVQKNLKYFEWKDNFEEVVDNFMDMDDPYYNEMLLTLVKKSDMIDHLILLFHYDGHKLFEILSKFSKLKTLTLNKYCLKDTIIPMYYDLETLKVDHITINAAVNLITNSGGKLKEVLFKYNGYYNNEYSVETYAKETLNLIHKTYKCCSLVEILSLIFPLTTDHFIEFENLLKNCHNLKKLTLIIDDINIDGNDYERSSENVKKLLQILVKSAPIGLKEIKIFNDFIPYLESLKILEKWRDQNIIICLGVLKDFHF</sequence>
<evidence type="ECO:0000313" key="2">
    <source>
        <dbReference type="Proteomes" id="UP000615446"/>
    </source>
</evidence>
<evidence type="ECO:0008006" key="3">
    <source>
        <dbReference type="Google" id="ProtNLM"/>
    </source>
</evidence>
<dbReference type="Proteomes" id="UP000615446">
    <property type="component" value="Unassembled WGS sequence"/>
</dbReference>